<proteinExistence type="predicted"/>
<name>A0A0K2V313_LEPSM</name>
<feature type="non-terminal residue" evidence="1">
    <location>
        <position position="1"/>
    </location>
</feature>
<protein>
    <submittedName>
        <fullName evidence="1">Uncharacterized protein</fullName>
    </submittedName>
</protein>
<dbReference type="EMBL" id="HACA01027354">
    <property type="protein sequence ID" value="CDW44715.1"/>
    <property type="molecule type" value="Transcribed_RNA"/>
</dbReference>
<dbReference type="AlphaFoldDB" id="A0A0K2V313"/>
<accession>A0A0K2V313</accession>
<sequence>ETSFLEYFYGKLKFLGIAVDFFNFFSNIYQKIRTLQNYNPSDAPVGGP</sequence>
<organism evidence="1">
    <name type="scientific">Lepeophtheirus salmonis</name>
    <name type="common">Salmon louse</name>
    <name type="synonym">Caligus salmonis</name>
    <dbReference type="NCBI Taxonomy" id="72036"/>
    <lineage>
        <taxon>Eukaryota</taxon>
        <taxon>Metazoa</taxon>
        <taxon>Ecdysozoa</taxon>
        <taxon>Arthropoda</taxon>
        <taxon>Crustacea</taxon>
        <taxon>Multicrustacea</taxon>
        <taxon>Hexanauplia</taxon>
        <taxon>Copepoda</taxon>
        <taxon>Siphonostomatoida</taxon>
        <taxon>Caligidae</taxon>
        <taxon>Lepeophtheirus</taxon>
    </lineage>
</organism>
<evidence type="ECO:0000313" key="1">
    <source>
        <dbReference type="EMBL" id="CDW44715.1"/>
    </source>
</evidence>
<reference evidence="1" key="1">
    <citation type="submission" date="2014-05" db="EMBL/GenBank/DDBJ databases">
        <authorList>
            <person name="Chronopoulou M."/>
        </authorList>
    </citation>
    <scope>NUCLEOTIDE SEQUENCE</scope>
    <source>
        <tissue evidence="1">Whole organism</tissue>
    </source>
</reference>